<organism evidence="8 9">
    <name type="scientific">Catenulispora pinistramenti</name>
    <dbReference type="NCBI Taxonomy" id="2705254"/>
    <lineage>
        <taxon>Bacteria</taxon>
        <taxon>Bacillati</taxon>
        <taxon>Actinomycetota</taxon>
        <taxon>Actinomycetes</taxon>
        <taxon>Catenulisporales</taxon>
        <taxon>Catenulisporaceae</taxon>
        <taxon>Catenulispora</taxon>
    </lineage>
</organism>
<comment type="caution">
    <text evidence="8">The sequence shown here is derived from an EMBL/GenBank/DDBJ whole genome shotgun (WGS) entry which is preliminary data.</text>
</comment>
<comment type="subcellular location">
    <subcellularLocation>
        <location evidence="1">Cell membrane</location>
        <topology evidence="1">Peripheral membrane protein</topology>
    </subcellularLocation>
</comment>
<dbReference type="InterPro" id="IPR027417">
    <property type="entry name" value="P-loop_NTPase"/>
</dbReference>
<keyword evidence="2" id="KW-0813">Transport</keyword>
<dbReference type="EMBL" id="JAAFYZ010000053">
    <property type="protein sequence ID" value="MBS2548642.1"/>
    <property type="molecule type" value="Genomic_DNA"/>
</dbReference>
<feature type="compositionally biased region" description="Basic and acidic residues" evidence="6">
    <location>
        <begin position="327"/>
        <end position="345"/>
    </location>
</feature>
<keyword evidence="3" id="KW-0547">Nucleotide-binding</keyword>
<dbReference type="SMART" id="SM00382">
    <property type="entry name" value="AAA"/>
    <property type="match status" value="1"/>
</dbReference>
<reference evidence="8 9" key="1">
    <citation type="submission" date="2020-02" db="EMBL/GenBank/DDBJ databases">
        <title>Acidophilic actinobacteria isolated from forest soil.</title>
        <authorList>
            <person name="Golinska P."/>
        </authorList>
    </citation>
    <scope>NUCLEOTIDE SEQUENCE [LARGE SCALE GENOMIC DNA]</scope>
    <source>
        <strain evidence="8 9">NL8</strain>
    </source>
</reference>
<proteinExistence type="predicted"/>
<name>A0ABS5KRH5_9ACTN</name>
<dbReference type="PROSITE" id="PS00211">
    <property type="entry name" value="ABC_TRANSPORTER_1"/>
    <property type="match status" value="1"/>
</dbReference>
<dbReference type="Gene3D" id="3.40.50.300">
    <property type="entry name" value="P-loop containing nucleotide triphosphate hydrolases"/>
    <property type="match status" value="1"/>
</dbReference>
<evidence type="ECO:0000256" key="5">
    <source>
        <dbReference type="ARBA" id="ARBA00023251"/>
    </source>
</evidence>
<evidence type="ECO:0000259" key="7">
    <source>
        <dbReference type="PROSITE" id="PS50893"/>
    </source>
</evidence>
<evidence type="ECO:0000313" key="9">
    <source>
        <dbReference type="Proteomes" id="UP000730482"/>
    </source>
</evidence>
<accession>A0ABS5KRH5</accession>
<dbReference type="InterPro" id="IPR003439">
    <property type="entry name" value="ABC_transporter-like_ATP-bd"/>
</dbReference>
<dbReference type="InterPro" id="IPR003593">
    <property type="entry name" value="AAA+_ATPase"/>
</dbReference>
<dbReference type="CDD" id="cd03230">
    <property type="entry name" value="ABC_DR_subfamily_A"/>
    <property type="match status" value="1"/>
</dbReference>
<feature type="domain" description="ABC transporter" evidence="7">
    <location>
        <begin position="32"/>
        <end position="264"/>
    </location>
</feature>
<dbReference type="Pfam" id="PF00005">
    <property type="entry name" value="ABC_tran"/>
    <property type="match status" value="1"/>
</dbReference>
<keyword evidence="4 8" id="KW-0067">ATP-binding</keyword>
<evidence type="ECO:0000256" key="1">
    <source>
        <dbReference type="ARBA" id="ARBA00004202"/>
    </source>
</evidence>
<evidence type="ECO:0000256" key="6">
    <source>
        <dbReference type="SAM" id="MobiDB-lite"/>
    </source>
</evidence>
<evidence type="ECO:0000256" key="3">
    <source>
        <dbReference type="ARBA" id="ARBA00022741"/>
    </source>
</evidence>
<dbReference type="SUPFAM" id="SSF52540">
    <property type="entry name" value="P-loop containing nucleoside triphosphate hydrolases"/>
    <property type="match status" value="1"/>
</dbReference>
<dbReference type="PANTHER" id="PTHR42711">
    <property type="entry name" value="ABC TRANSPORTER ATP-BINDING PROTEIN"/>
    <property type="match status" value="1"/>
</dbReference>
<evidence type="ECO:0000313" key="8">
    <source>
        <dbReference type="EMBL" id="MBS2548642.1"/>
    </source>
</evidence>
<dbReference type="InterPro" id="IPR017871">
    <property type="entry name" value="ABC_transporter-like_CS"/>
</dbReference>
<gene>
    <name evidence="8" type="ORF">KGQ19_17375</name>
</gene>
<evidence type="ECO:0000256" key="4">
    <source>
        <dbReference type="ARBA" id="ARBA00022840"/>
    </source>
</evidence>
<keyword evidence="9" id="KW-1185">Reference proteome</keyword>
<dbReference type="PANTHER" id="PTHR42711:SF16">
    <property type="entry name" value="ABC TRANSPORTER ATP-BINDING PROTEIN"/>
    <property type="match status" value="1"/>
</dbReference>
<keyword evidence="5" id="KW-0046">Antibiotic resistance</keyword>
<protein>
    <submittedName>
        <fullName evidence="8">ABC transporter ATP-binding protein</fullName>
    </submittedName>
</protein>
<sequence>MSRRTMSPRHYAAAGTEAIVEAMRPSTQDPVIEARGVSFAYRARSGSAKTPHVAVRNVDLAVRRGEIYALLGTNGAGKTTTLEVLEGHRAATSGTITVLGGDPSDRRRIRPRMGIMLQDSGLAAELSVRESVALAGAISGRGDDVDKLLDRVGISHRSRTRVAQLSGGEKRRVDFAMAVWGSPELVFLDEPTTGLDPAARDALWTVVAELKADGVTFLLTTHYLEEAEKHADRVGLMHAGSIRRQGTLADLTEGGLSTIRFVPPGALDDIPIPLARTQNGLAVIETTDAQRDLAALLEWAAGQGYPLRRLTVQESGLDDIFRALGHEAPGHEAPGREVPRNEAAAHEGTGL</sequence>
<dbReference type="Proteomes" id="UP000730482">
    <property type="component" value="Unassembled WGS sequence"/>
</dbReference>
<dbReference type="InterPro" id="IPR050763">
    <property type="entry name" value="ABC_transporter_ATP-binding"/>
</dbReference>
<dbReference type="PROSITE" id="PS50893">
    <property type="entry name" value="ABC_TRANSPORTER_2"/>
    <property type="match status" value="1"/>
</dbReference>
<feature type="region of interest" description="Disordered" evidence="6">
    <location>
        <begin position="327"/>
        <end position="351"/>
    </location>
</feature>
<evidence type="ECO:0000256" key="2">
    <source>
        <dbReference type="ARBA" id="ARBA00022448"/>
    </source>
</evidence>
<dbReference type="GO" id="GO:0005524">
    <property type="term" value="F:ATP binding"/>
    <property type="evidence" value="ECO:0007669"/>
    <property type="project" value="UniProtKB-KW"/>
</dbReference>